<dbReference type="CDD" id="cd07389">
    <property type="entry name" value="MPP_PhoD"/>
    <property type="match status" value="1"/>
</dbReference>
<dbReference type="InterPro" id="IPR018946">
    <property type="entry name" value="PhoD-like_MPP"/>
</dbReference>
<dbReference type="Proteomes" id="UP001597319">
    <property type="component" value="Unassembled WGS sequence"/>
</dbReference>
<dbReference type="EMBL" id="JBHULE010000035">
    <property type="protein sequence ID" value="MFD2565535.1"/>
    <property type="molecule type" value="Genomic_DNA"/>
</dbReference>
<gene>
    <name evidence="2" type="ORF">ACFSR1_22860</name>
</gene>
<dbReference type="RefSeq" id="WP_378295345.1">
    <property type="nucleotide sequence ID" value="NZ_JBHULE010000035.1"/>
</dbReference>
<keyword evidence="2" id="KW-0378">Hydrolase</keyword>
<keyword evidence="3" id="KW-1185">Reference proteome</keyword>
<sequence>MKIRKTIVLLVFFTVYFSFGQTISKSNSVDFTIAFGSCNKQDNNQPFWKEILKNNPDVFVWGGDNIYGDSADMSKLARDYQTQNNNADYQKLKEQVPVMATWDDHDYGKNDRGAEWEMKKESQQSFLDFLGVAKEDVRRAQEGIYTSKVFKHTKGSIKVIILDTRYFRSPLLKDSTGNKRYVPHQNGKGTVLGKKQWLWLEDELKSSTADFHIIVSSIQFLSGEHGWECWANFPTEVERLKQLVINENVKNVIILSGDRHISEFSKINLPGLSYPLVDFTSSGLTHAYTKYIGEPNKYRIGEVISVPSFGILNFNFDANEVSMQIRGQNNSILQEITEEYAKK</sequence>
<dbReference type="GO" id="GO:0004035">
    <property type="term" value="F:alkaline phosphatase activity"/>
    <property type="evidence" value="ECO:0007669"/>
    <property type="project" value="UniProtKB-EC"/>
</dbReference>
<dbReference type="Pfam" id="PF09423">
    <property type="entry name" value="PhoD"/>
    <property type="match status" value="1"/>
</dbReference>
<accession>A0ABW5LL59</accession>
<dbReference type="SUPFAM" id="SSF56300">
    <property type="entry name" value="Metallo-dependent phosphatases"/>
    <property type="match status" value="1"/>
</dbReference>
<dbReference type="PANTHER" id="PTHR33987">
    <property type="entry name" value="CALCINEURIN-LIKE METALLO-PHOSPHOESTERASE SUPERFAMILY PROTEIN"/>
    <property type="match status" value="1"/>
</dbReference>
<name>A0ABW5LL59_9FLAO</name>
<feature type="domain" description="PhoD-like phosphatase metallophosphatase" evidence="1">
    <location>
        <begin position="36"/>
        <end position="267"/>
    </location>
</feature>
<dbReference type="InterPro" id="IPR029052">
    <property type="entry name" value="Metallo-depent_PP-like"/>
</dbReference>
<dbReference type="Gene3D" id="3.60.21.70">
    <property type="entry name" value="PhoD-like phosphatase"/>
    <property type="match status" value="1"/>
</dbReference>
<dbReference type="PANTHER" id="PTHR33987:SF1">
    <property type="entry name" value="CALCINEURIN-LIKE METALLO-PHOSPHOESTERASE SUPERFAMILY PROTEIN"/>
    <property type="match status" value="1"/>
</dbReference>
<evidence type="ECO:0000259" key="1">
    <source>
        <dbReference type="Pfam" id="PF09423"/>
    </source>
</evidence>
<protein>
    <submittedName>
        <fullName evidence="2">Alkaline phosphatase D family protein</fullName>
        <ecNumber evidence="2">3.1.3.1</ecNumber>
    </submittedName>
</protein>
<reference evidence="3" key="1">
    <citation type="journal article" date="2019" name="Int. J. Syst. Evol. Microbiol.">
        <title>The Global Catalogue of Microorganisms (GCM) 10K type strain sequencing project: providing services to taxonomists for standard genome sequencing and annotation.</title>
        <authorList>
            <consortium name="The Broad Institute Genomics Platform"/>
            <consortium name="The Broad Institute Genome Sequencing Center for Infectious Disease"/>
            <person name="Wu L."/>
            <person name="Ma J."/>
        </authorList>
    </citation>
    <scope>NUCLEOTIDE SEQUENCE [LARGE SCALE GENOMIC DNA]</scope>
    <source>
        <strain evidence="3">KCTC 52274</strain>
    </source>
</reference>
<dbReference type="EC" id="3.1.3.1" evidence="2"/>
<evidence type="ECO:0000313" key="3">
    <source>
        <dbReference type="Proteomes" id="UP001597319"/>
    </source>
</evidence>
<organism evidence="2 3">
    <name type="scientific">Aquimarina rubra</name>
    <dbReference type="NCBI Taxonomy" id="1920033"/>
    <lineage>
        <taxon>Bacteria</taxon>
        <taxon>Pseudomonadati</taxon>
        <taxon>Bacteroidota</taxon>
        <taxon>Flavobacteriia</taxon>
        <taxon>Flavobacteriales</taxon>
        <taxon>Flavobacteriaceae</taxon>
        <taxon>Aquimarina</taxon>
    </lineage>
</organism>
<comment type="caution">
    <text evidence="2">The sequence shown here is derived from an EMBL/GenBank/DDBJ whole genome shotgun (WGS) entry which is preliminary data.</text>
</comment>
<evidence type="ECO:0000313" key="2">
    <source>
        <dbReference type="EMBL" id="MFD2565535.1"/>
    </source>
</evidence>
<proteinExistence type="predicted"/>
<dbReference type="InterPro" id="IPR038607">
    <property type="entry name" value="PhoD-like_sf"/>
</dbReference>